<organism evidence="2 3">
    <name type="scientific">Methylobacterium tardum</name>
    <dbReference type="NCBI Taxonomy" id="374432"/>
    <lineage>
        <taxon>Bacteria</taxon>
        <taxon>Pseudomonadati</taxon>
        <taxon>Pseudomonadota</taxon>
        <taxon>Alphaproteobacteria</taxon>
        <taxon>Hyphomicrobiales</taxon>
        <taxon>Methylobacteriaceae</taxon>
        <taxon>Methylobacterium</taxon>
    </lineage>
</organism>
<evidence type="ECO:0000256" key="1">
    <source>
        <dbReference type="SAM" id="MobiDB-lite"/>
    </source>
</evidence>
<proteinExistence type="predicted"/>
<accession>A0AA37WWV2</accession>
<comment type="caution">
    <text evidence="2">The sequence shown here is derived from an EMBL/GenBank/DDBJ whole genome shotgun (WGS) entry which is preliminary data.</text>
</comment>
<evidence type="ECO:0000313" key="3">
    <source>
        <dbReference type="Proteomes" id="UP001157440"/>
    </source>
</evidence>
<name>A0AA37WWV2_9HYPH</name>
<reference evidence="3" key="1">
    <citation type="journal article" date="2019" name="Int. J. Syst. Evol. Microbiol.">
        <title>The Global Catalogue of Microorganisms (GCM) 10K type strain sequencing project: providing services to taxonomists for standard genome sequencing and annotation.</title>
        <authorList>
            <consortium name="The Broad Institute Genomics Platform"/>
            <consortium name="The Broad Institute Genome Sequencing Center for Infectious Disease"/>
            <person name="Wu L."/>
            <person name="Ma J."/>
        </authorList>
    </citation>
    <scope>NUCLEOTIDE SEQUENCE [LARGE SCALE GENOMIC DNA]</scope>
    <source>
        <strain evidence="3">NBRC 103632</strain>
    </source>
</reference>
<dbReference type="AlphaFoldDB" id="A0AA37WWV2"/>
<dbReference type="Proteomes" id="UP001157440">
    <property type="component" value="Unassembled WGS sequence"/>
</dbReference>
<evidence type="ECO:0000313" key="2">
    <source>
        <dbReference type="EMBL" id="GLS73663.1"/>
    </source>
</evidence>
<gene>
    <name evidence="2" type="ORF">GCM10007890_56780</name>
</gene>
<protein>
    <submittedName>
        <fullName evidence="2">Uncharacterized protein</fullName>
    </submittedName>
</protein>
<sequence length="100" mass="11095">MATIEQLATTLQGLAGPGIKRKELIAAVREKHPKASKKDIVPAAFYALTSTVEGDVERAHRLQAFALSERAAEEGEAPLPVTRRKKDRRRDARRGQQQVH</sequence>
<dbReference type="RefSeq" id="WP_238197743.1">
    <property type="nucleotide sequence ID" value="NZ_BPQZ01000021.1"/>
</dbReference>
<dbReference type="EMBL" id="BSPL01000028">
    <property type="protein sequence ID" value="GLS73663.1"/>
    <property type="molecule type" value="Genomic_DNA"/>
</dbReference>
<feature type="region of interest" description="Disordered" evidence="1">
    <location>
        <begin position="69"/>
        <end position="100"/>
    </location>
</feature>
<keyword evidence="3" id="KW-1185">Reference proteome</keyword>